<feature type="compositionally biased region" description="Basic and acidic residues" evidence="2">
    <location>
        <begin position="119"/>
        <end position="133"/>
    </location>
</feature>
<feature type="region of interest" description="Disordered" evidence="2">
    <location>
        <begin position="194"/>
        <end position="213"/>
    </location>
</feature>
<comment type="caution">
    <text evidence="4">The sequence shown here is derived from an EMBL/GenBank/DDBJ whole genome shotgun (WGS) entry which is preliminary data.</text>
</comment>
<dbReference type="EMBL" id="CAJZBQ010000004">
    <property type="protein sequence ID" value="CAG9311344.1"/>
    <property type="molecule type" value="Genomic_DNA"/>
</dbReference>
<dbReference type="AlphaFoldDB" id="A0AAU9I8C7"/>
<proteinExistence type="predicted"/>
<feature type="region of interest" description="Disordered" evidence="2">
    <location>
        <begin position="231"/>
        <end position="254"/>
    </location>
</feature>
<accession>A0AAU9I8C7</accession>
<organism evidence="4 5">
    <name type="scientific">Blepharisma stoltei</name>
    <dbReference type="NCBI Taxonomy" id="1481888"/>
    <lineage>
        <taxon>Eukaryota</taxon>
        <taxon>Sar</taxon>
        <taxon>Alveolata</taxon>
        <taxon>Ciliophora</taxon>
        <taxon>Postciliodesmatophora</taxon>
        <taxon>Heterotrichea</taxon>
        <taxon>Heterotrichida</taxon>
        <taxon>Blepharismidae</taxon>
        <taxon>Blepharisma</taxon>
    </lineage>
</organism>
<feature type="compositionally biased region" description="Polar residues" evidence="2">
    <location>
        <begin position="338"/>
        <end position="357"/>
    </location>
</feature>
<feature type="region of interest" description="Disordered" evidence="2">
    <location>
        <begin position="450"/>
        <end position="477"/>
    </location>
</feature>
<dbReference type="InterPro" id="IPR001841">
    <property type="entry name" value="Znf_RING"/>
</dbReference>
<keyword evidence="5" id="KW-1185">Reference proteome</keyword>
<feature type="compositionally biased region" description="Polar residues" evidence="2">
    <location>
        <begin position="198"/>
        <end position="209"/>
    </location>
</feature>
<feature type="compositionally biased region" description="Polar residues" evidence="2">
    <location>
        <begin position="318"/>
        <end position="331"/>
    </location>
</feature>
<evidence type="ECO:0000313" key="5">
    <source>
        <dbReference type="Proteomes" id="UP001162131"/>
    </source>
</evidence>
<reference evidence="4" key="1">
    <citation type="submission" date="2021-09" db="EMBL/GenBank/DDBJ databases">
        <authorList>
            <consortium name="AG Swart"/>
            <person name="Singh M."/>
            <person name="Singh A."/>
            <person name="Seah K."/>
            <person name="Emmerich C."/>
        </authorList>
    </citation>
    <scope>NUCLEOTIDE SEQUENCE</scope>
    <source>
        <strain evidence="4">ATCC30299</strain>
    </source>
</reference>
<protein>
    <recommendedName>
        <fullName evidence="3">RING-type domain-containing protein</fullName>
    </recommendedName>
</protein>
<feature type="region of interest" description="Disordered" evidence="2">
    <location>
        <begin position="119"/>
        <end position="182"/>
    </location>
</feature>
<keyword evidence="1" id="KW-0479">Metal-binding</keyword>
<gene>
    <name evidence="4" type="ORF">BSTOLATCC_MIC3634</name>
</gene>
<feature type="compositionally biased region" description="Polar residues" evidence="2">
    <location>
        <begin position="54"/>
        <end position="79"/>
    </location>
</feature>
<evidence type="ECO:0000256" key="1">
    <source>
        <dbReference type="PROSITE-ProRule" id="PRU00175"/>
    </source>
</evidence>
<name>A0AAU9I8C7_9CILI</name>
<feature type="region of interest" description="Disordered" evidence="2">
    <location>
        <begin position="54"/>
        <end position="85"/>
    </location>
</feature>
<feature type="compositionally biased region" description="Polar residues" evidence="2">
    <location>
        <begin position="458"/>
        <end position="477"/>
    </location>
</feature>
<keyword evidence="1" id="KW-0862">Zinc</keyword>
<evidence type="ECO:0000256" key="2">
    <source>
        <dbReference type="SAM" id="MobiDB-lite"/>
    </source>
</evidence>
<keyword evidence="1" id="KW-0863">Zinc-finger</keyword>
<feature type="region of interest" description="Disordered" evidence="2">
    <location>
        <begin position="276"/>
        <end position="367"/>
    </location>
</feature>
<dbReference type="Gene3D" id="3.30.40.10">
    <property type="entry name" value="Zinc/RING finger domain, C3HC4 (zinc finger)"/>
    <property type="match status" value="1"/>
</dbReference>
<feature type="compositionally biased region" description="Polar residues" evidence="2">
    <location>
        <begin position="282"/>
        <end position="291"/>
    </location>
</feature>
<dbReference type="InterPro" id="IPR013083">
    <property type="entry name" value="Znf_RING/FYVE/PHD"/>
</dbReference>
<sequence>MIDSNAENYQENTLDTEVTRERSIQTTMKLVGEIQESNSATGSIEANSSLLINNPLTSSQNETSNRAQNEPPLLSSSHTARAWPQNEQHRLHAEDFKNLITAEPKSLIQKITKTDKIDLQMPNLERERPENEHSPPPAGEFKLTIPDGTKKSNACLPHPPPLTVQNNTPDIPSIFPNNRDKNILQERKTNNLFERSKSPNTNPFPVSQTKSHKYKIPSVSKEIKIKDYTISSESSESEMNDTDRIIPSVRSSIRDEASIPAPSVFMTKNQFIKEQLDERSQKSQIKLQQSVFEDENSSNLSEDKNSSNLSEDENSSNQSGYIDMTQSFEDSGQDKMTQKQPPNSLNQPWKQNPNTPVSKLPPPPKTFNVILKSDIQPKQSKVAIDEGYNSDDFDSDEAEILYNNTPKELINTPEDLINAPKDLKTTPKDLINTPKDLKNVAKDLKNTPQDLINAPKDLTNTPKDLKNTPQDLINTSKNLKNTPKDLINEEQFSLAIPAMLENLLWLLNHRQMFLSGSHTRIFTALCALTENAPEAMKPGFTSLLSSFHCEKCQVNLYEGVTSCNHKLCKECSIESLRKRTNGLILLTTYEEESFRTMCPKCKKKLLDKDLEAILGDNYEIYDLERNKRQLEQDNQRRHAYMSTSSETDHECFTCHKELKDEMCFKNDVCKHQCKECLASSMRRGRTGCPHCRQTYSMNISTENDICQGCNQLMYFIGNNLRKVCNGHLMCNRCINESYQAKKCKICKITADRNLLLEFDRILFGRCTGPCEQKKLLDYFILKECCNQDVCIECQANDKEACIKCRKPLGNWAKQQLQYIASRQSI</sequence>
<dbReference type="Proteomes" id="UP001162131">
    <property type="component" value="Unassembled WGS sequence"/>
</dbReference>
<dbReference type="PROSITE" id="PS50089">
    <property type="entry name" value="ZF_RING_2"/>
    <property type="match status" value="1"/>
</dbReference>
<evidence type="ECO:0000259" key="3">
    <source>
        <dbReference type="PROSITE" id="PS50089"/>
    </source>
</evidence>
<dbReference type="GO" id="GO:0008270">
    <property type="term" value="F:zinc ion binding"/>
    <property type="evidence" value="ECO:0007669"/>
    <property type="project" value="UniProtKB-KW"/>
</dbReference>
<evidence type="ECO:0000313" key="4">
    <source>
        <dbReference type="EMBL" id="CAG9311344.1"/>
    </source>
</evidence>
<feature type="domain" description="RING-type" evidence="3">
    <location>
        <begin position="549"/>
        <end position="602"/>
    </location>
</feature>